<dbReference type="NCBIfam" id="TIGR00231">
    <property type="entry name" value="small_GTP"/>
    <property type="match status" value="1"/>
</dbReference>
<dbReference type="InterPro" id="IPR001876">
    <property type="entry name" value="Znf_RanBP2"/>
</dbReference>
<dbReference type="Pfam" id="PF11987">
    <property type="entry name" value="IF-2"/>
    <property type="match status" value="1"/>
</dbReference>
<dbReference type="CDD" id="cd03702">
    <property type="entry name" value="IF2_mtIF2_II"/>
    <property type="match status" value="1"/>
</dbReference>
<evidence type="ECO:0000256" key="5">
    <source>
        <dbReference type="ARBA" id="ARBA00022741"/>
    </source>
</evidence>
<feature type="region of interest" description="Disordered" evidence="15">
    <location>
        <begin position="405"/>
        <end position="429"/>
    </location>
</feature>
<dbReference type="Pfam" id="PF22042">
    <property type="entry name" value="EF-G_D2"/>
    <property type="match status" value="1"/>
</dbReference>
<feature type="compositionally biased region" description="Basic and acidic residues" evidence="15">
    <location>
        <begin position="461"/>
        <end position="471"/>
    </location>
</feature>
<dbReference type="InterPro" id="IPR023115">
    <property type="entry name" value="TIF_IF2_dom3"/>
</dbReference>
<dbReference type="GO" id="GO:0004190">
    <property type="term" value="F:aspartic-type endopeptidase activity"/>
    <property type="evidence" value="ECO:0007669"/>
    <property type="project" value="InterPro"/>
</dbReference>
<dbReference type="Gene3D" id="3.40.50.10050">
    <property type="entry name" value="Translation initiation factor IF- 2, domain 3"/>
    <property type="match status" value="1"/>
</dbReference>
<dbReference type="FunFam" id="3.40.50.300:FF:000019">
    <property type="entry name" value="Translation initiation factor IF-2"/>
    <property type="match status" value="1"/>
</dbReference>
<keyword evidence="3" id="KW-0396">Initiation factor</keyword>
<evidence type="ECO:0000259" key="18">
    <source>
        <dbReference type="PROSITE" id="PS51722"/>
    </source>
</evidence>
<keyword evidence="7" id="KW-0862">Zinc</keyword>
<feature type="compositionally biased region" description="Polar residues" evidence="15">
    <location>
        <begin position="60"/>
        <end position="81"/>
    </location>
</feature>
<feature type="region of interest" description="Disordered" evidence="15">
    <location>
        <begin position="99"/>
        <end position="296"/>
    </location>
</feature>
<dbReference type="FunFam" id="3.40.50.10050:FF:000001">
    <property type="entry name" value="Translation initiation factor IF-2"/>
    <property type="match status" value="1"/>
</dbReference>
<keyword evidence="9" id="KW-0809">Transit peptide</keyword>
<feature type="region of interest" description="Disordered" evidence="15">
    <location>
        <begin position="461"/>
        <end position="581"/>
    </location>
</feature>
<organism evidence="19 20">
    <name type="scientific">Aspergillus mulundensis</name>
    <dbReference type="NCBI Taxonomy" id="1810919"/>
    <lineage>
        <taxon>Eukaryota</taxon>
        <taxon>Fungi</taxon>
        <taxon>Dikarya</taxon>
        <taxon>Ascomycota</taxon>
        <taxon>Pezizomycotina</taxon>
        <taxon>Eurotiomycetes</taxon>
        <taxon>Eurotiomycetidae</taxon>
        <taxon>Eurotiales</taxon>
        <taxon>Aspergillaceae</taxon>
        <taxon>Aspergillus</taxon>
        <taxon>Aspergillus subgen. Nidulantes</taxon>
    </lineage>
</organism>
<comment type="similarity">
    <text evidence="2">Belongs to the TRAFAC class translation factor GTPase superfamily. Classic translation factor GTPase family. IF-2 subfamily.</text>
</comment>
<dbReference type="GO" id="GO:0008270">
    <property type="term" value="F:zinc ion binding"/>
    <property type="evidence" value="ECO:0007669"/>
    <property type="project" value="UniProtKB-KW"/>
</dbReference>
<keyword evidence="4" id="KW-0479">Metal-binding</keyword>
<evidence type="ECO:0000259" key="17">
    <source>
        <dbReference type="PROSITE" id="PS50199"/>
    </source>
</evidence>
<dbReference type="InterPro" id="IPR036925">
    <property type="entry name" value="TIF_IF2_dom3_sf"/>
</dbReference>
<dbReference type="InterPro" id="IPR001995">
    <property type="entry name" value="Peptidase_A2_cat"/>
</dbReference>
<keyword evidence="10" id="KW-0496">Mitochondrion</keyword>
<dbReference type="Gene3D" id="2.40.30.10">
    <property type="entry name" value="Translation factors"/>
    <property type="match status" value="2"/>
</dbReference>
<evidence type="ECO:0000256" key="3">
    <source>
        <dbReference type="ARBA" id="ARBA00022540"/>
    </source>
</evidence>
<dbReference type="FunFam" id="2.40.30.10:FF:000008">
    <property type="entry name" value="Translation initiation factor IF-2"/>
    <property type="match status" value="1"/>
</dbReference>
<dbReference type="PROSITE" id="PS01176">
    <property type="entry name" value="IF2"/>
    <property type="match status" value="1"/>
</dbReference>
<evidence type="ECO:0000256" key="12">
    <source>
        <dbReference type="ARBA" id="ARBA00025162"/>
    </source>
</evidence>
<dbReference type="GO" id="GO:0003924">
    <property type="term" value="F:GTPase activity"/>
    <property type="evidence" value="ECO:0007669"/>
    <property type="project" value="InterPro"/>
</dbReference>
<evidence type="ECO:0000256" key="2">
    <source>
        <dbReference type="ARBA" id="ARBA00007733"/>
    </source>
</evidence>
<dbReference type="GO" id="GO:0006508">
    <property type="term" value="P:proteolysis"/>
    <property type="evidence" value="ECO:0007669"/>
    <property type="project" value="InterPro"/>
</dbReference>
<feature type="compositionally biased region" description="Polar residues" evidence="15">
    <location>
        <begin position="101"/>
        <end position="116"/>
    </location>
</feature>
<comment type="function">
    <text evidence="12">One of the essential components for the initiation of protein synthesis. Protects formylmethionyl-tRNA from spontaneous hydrolysis and promotes its binding to the 30S ribosomal subunits. Also involved in the hydrolysis of GTP during the formation of the 70S ribosomal complex.</text>
</comment>
<keyword evidence="5" id="KW-0547">Nucleotide-binding</keyword>
<dbReference type="Pfam" id="PF04760">
    <property type="entry name" value="IF2_N"/>
    <property type="match status" value="1"/>
</dbReference>
<dbReference type="InterPro" id="IPR015760">
    <property type="entry name" value="TIF_IF2"/>
</dbReference>
<feature type="domain" description="Tr-type G" evidence="18">
    <location>
        <begin position="668"/>
        <end position="836"/>
    </location>
</feature>
<dbReference type="Pfam" id="PF00009">
    <property type="entry name" value="GTP_EFTU"/>
    <property type="match status" value="1"/>
</dbReference>
<evidence type="ECO:0000313" key="20">
    <source>
        <dbReference type="Proteomes" id="UP000256690"/>
    </source>
</evidence>
<dbReference type="InterPro" id="IPR000795">
    <property type="entry name" value="T_Tr_GTP-bd_dom"/>
</dbReference>
<feature type="domain" description="RanBP2-type" evidence="17">
    <location>
        <begin position="370"/>
        <end position="403"/>
    </location>
</feature>
<name>A0A3D8T3Y7_9EURO</name>
<dbReference type="STRING" id="1810919.A0A3D8T3Y7"/>
<dbReference type="InterPro" id="IPR053905">
    <property type="entry name" value="EF-G-like_DII"/>
</dbReference>
<evidence type="ECO:0000256" key="15">
    <source>
        <dbReference type="SAM" id="MobiDB-lite"/>
    </source>
</evidence>
<dbReference type="CDD" id="cd03692">
    <property type="entry name" value="mtIF2_IVc"/>
    <property type="match status" value="1"/>
</dbReference>
<dbReference type="RefSeq" id="XP_026608449.1">
    <property type="nucleotide sequence ID" value="XM_026742604.1"/>
</dbReference>
<reference evidence="19 20" key="1">
    <citation type="journal article" date="2018" name="IMA Fungus">
        <title>IMA Genome-F 9: Draft genome sequence of Annulohypoxylon stygium, Aspergillus mulundensis, Berkeleyomyces basicola (syn. Thielaviopsis basicola), Ceratocystis smalleyi, two Cercospora beticola strains, Coleophoma cylindrospora, Fusarium fracticaudum, Phialophora cf. hyalina, and Morchella septimelata.</title>
        <authorList>
            <person name="Wingfield B.D."/>
            <person name="Bills G.F."/>
            <person name="Dong Y."/>
            <person name="Huang W."/>
            <person name="Nel W.J."/>
            <person name="Swalarsk-Parry B.S."/>
            <person name="Vaghefi N."/>
            <person name="Wilken P.M."/>
            <person name="An Z."/>
            <person name="de Beer Z.W."/>
            <person name="De Vos L."/>
            <person name="Chen L."/>
            <person name="Duong T.A."/>
            <person name="Gao Y."/>
            <person name="Hammerbacher A."/>
            <person name="Kikkert J.R."/>
            <person name="Li Y."/>
            <person name="Li H."/>
            <person name="Li K."/>
            <person name="Li Q."/>
            <person name="Liu X."/>
            <person name="Ma X."/>
            <person name="Naidoo K."/>
            <person name="Pethybridge S.J."/>
            <person name="Sun J."/>
            <person name="Steenkamp E.T."/>
            <person name="van der Nest M.A."/>
            <person name="van Wyk S."/>
            <person name="Wingfield M.J."/>
            <person name="Xiong C."/>
            <person name="Yue Q."/>
            <person name="Zhang X."/>
        </authorList>
    </citation>
    <scope>NUCLEOTIDE SEQUENCE [LARGE SCALE GENOMIC DNA]</scope>
    <source>
        <strain evidence="19 20">DSM 5745</strain>
    </source>
</reference>
<dbReference type="GO" id="GO:0003743">
    <property type="term" value="F:translation initiation factor activity"/>
    <property type="evidence" value="ECO:0007669"/>
    <property type="project" value="UniProtKB-KW"/>
</dbReference>
<feature type="compositionally biased region" description="Low complexity" evidence="15">
    <location>
        <begin position="152"/>
        <end position="169"/>
    </location>
</feature>
<dbReference type="FunFam" id="2.40.30.10:FF:000007">
    <property type="entry name" value="Translation initiation factor IF-2"/>
    <property type="match status" value="1"/>
</dbReference>
<dbReference type="PROSITE" id="PS50199">
    <property type="entry name" value="ZF_RANBP2_2"/>
    <property type="match status" value="2"/>
</dbReference>
<dbReference type="PROSITE" id="PS00202">
    <property type="entry name" value="RUBREDOXIN"/>
    <property type="match status" value="1"/>
</dbReference>
<dbReference type="GeneID" id="38110958"/>
<dbReference type="PROSITE" id="PS50175">
    <property type="entry name" value="ASP_PROT_RETROV"/>
    <property type="match status" value="1"/>
</dbReference>
<dbReference type="NCBIfam" id="TIGR00487">
    <property type="entry name" value="IF-2"/>
    <property type="match status" value="1"/>
</dbReference>
<comment type="subcellular location">
    <subcellularLocation>
        <location evidence="1">Mitochondrion</location>
    </subcellularLocation>
</comment>
<feature type="compositionally biased region" description="Low complexity" evidence="15">
    <location>
        <begin position="204"/>
        <end position="221"/>
    </location>
</feature>
<feature type="compositionally biased region" description="Acidic residues" evidence="15">
    <location>
        <begin position="549"/>
        <end position="558"/>
    </location>
</feature>
<evidence type="ECO:0000256" key="9">
    <source>
        <dbReference type="ARBA" id="ARBA00022946"/>
    </source>
</evidence>
<dbReference type="GO" id="GO:0005525">
    <property type="term" value="F:GTP binding"/>
    <property type="evidence" value="ECO:0007669"/>
    <property type="project" value="UniProtKB-KW"/>
</dbReference>
<evidence type="ECO:0000256" key="11">
    <source>
        <dbReference type="ARBA" id="ARBA00023134"/>
    </source>
</evidence>
<dbReference type="InterPro" id="IPR005225">
    <property type="entry name" value="Small_GTP-bd"/>
</dbReference>
<dbReference type="InterPro" id="IPR044145">
    <property type="entry name" value="IF2_II"/>
</dbReference>
<dbReference type="SUPFAM" id="SSF52156">
    <property type="entry name" value="Initiation factor IF2/eIF5b, domain 3"/>
    <property type="match status" value="1"/>
</dbReference>
<protein>
    <recommendedName>
        <fullName evidence="13">Translation initiation factor IF-2, mitochondrial</fullName>
    </recommendedName>
</protein>
<dbReference type="InterPro" id="IPR009000">
    <property type="entry name" value="Transl_B-barrel_sf"/>
</dbReference>
<dbReference type="InterPro" id="IPR000178">
    <property type="entry name" value="TF_IF2_bacterial-like"/>
</dbReference>
<dbReference type="InterPro" id="IPR006847">
    <property type="entry name" value="IF2_N"/>
</dbReference>
<evidence type="ECO:0000256" key="1">
    <source>
        <dbReference type="ARBA" id="ARBA00004173"/>
    </source>
</evidence>
<dbReference type="EMBL" id="PVWQ01000001">
    <property type="protein sequence ID" value="RDW93266.1"/>
    <property type="molecule type" value="Genomic_DNA"/>
</dbReference>
<dbReference type="GO" id="GO:0005739">
    <property type="term" value="C:mitochondrion"/>
    <property type="evidence" value="ECO:0007669"/>
    <property type="project" value="UniProtKB-SubCell"/>
</dbReference>
<feature type="compositionally biased region" description="Polar residues" evidence="15">
    <location>
        <begin position="129"/>
        <end position="139"/>
    </location>
</feature>
<gene>
    <name evidence="19" type="ORF">DSM5745_00588</name>
</gene>
<feature type="compositionally biased region" description="Low complexity" evidence="15">
    <location>
        <begin position="41"/>
        <end position="51"/>
    </location>
</feature>
<accession>A0A3D8T3Y7</accession>
<feature type="region of interest" description="Disordered" evidence="15">
    <location>
        <begin position="963"/>
        <end position="985"/>
    </location>
</feature>
<dbReference type="PROSITE" id="PS51722">
    <property type="entry name" value="G_TR_2"/>
    <property type="match status" value="1"/>
</dbReference>
<feature type="domain" description="Peptidase A2" evidence="16">
    <location>
        <begin position="642"/>
        <end position="677"/>
    </location>
</feature>
<dbReference type="SUPFAM" id="SSF52540">
    <property type="entry name" value="P-loop containing nucleoside triphosphate hydrolases"/>
    <property type="match status" value="1"/>
</dbReference>
<feature type="compositionally biased region" description="Basic residues" evidence="15">
    <location>
        <begin position="565"/>
        <end position="575"/>
    </location>
</feature>
<keyword evidence="6 14" id="KW-0863">Zinc-finger</keyword>
<evidence type="ECO:0000259" key="16">
    <source>
        <dbReference type="PROSITE" id="PS50175"/>
    </source>
</evidence>
<evidence type="ECO:0000256" key="10">
    <source>
        <dbReference type="ARBA" id="ARBA00023128"/>
    </source>
</evidence>
<dbReference type="CDD" id="cd01887">
    <property type="entry name" value="IF2_eIF5B"/>
    <property type="match status" value="1"/>
</dbReference>
<feature type="compositionally biased region" description="Basic and acidic residues" evidence="15">
    <location>
        <begin position="502"/>
        <end position="519"/>
    </location>
</feature>
<feature type="region of interest" description="Disordered" evidence="15">
    <location>
        <begin position="41"/>
        <end position="81"/>
    </location>
</feature>
<dbReference type="Gene3D" id="3.40.50.300">
    <property type="entry name" value="P-loop containing nucleotide triphosphate hydrolases"/>
    <property type="match status" value="1"/>
</dbReference>
<evidence type="ECO:0000256" key="6">
    <source>
        <dbReference type="ARBA" id="ARBA00022771"/>
    </source>
</evidence>
<proteinExistence type="inferred from homology"/>
<evidence type="ECO:0000256" key="7">
    <source>
        <dbReference type="ARBA" id="ARBA00022833"/>
    </source>
</evidence>
<dbReference type="SMART" id="SM00547">
    <property type="entry name" value="ZnF_RBZ"/>
    <property type="match status" value="2"/>
</dbReference>
<dbReference type="OrthoDB" id="361630at2759"/>
<evidence type="ECO:0000313" key="19">
    <source>
        <dbReference type="EMBL" id="RDW93266.1"/>
    </source>
</evidence>
<evidence type="ECO:0000256" key="13">
    <source>
        <dbReference type="ARBA" id="ARBA00044200"/>
    </source>
</evidence>
<sequence length="1188" mass="131696">MQRRTIVQLSRRRPVDWPGTARLRDVTVSYHPRRCFHPALSRLNSSEHSSSGNPDGVTEFPTSQNSASKFGSRWARQQTTQPAALSLEEQAVRNALIAKAPSTSGSNPTAGSSDALQSAPRFGSRFAPKQTSQSASLSPEEQAVRDALIAKSRGPSSTNTTNGTTDSASFTSVPRFGSRWAARQASHSSTPSSEEQAVRNALMANSPGGSSTNTSNGANDGASSPTTPSFGTRWASRPTHQSSVLTPEEQALRDSLLRSANQRRSRNQEESTSQKSIPYRRPGFEFNTGDSRVPWRNRFPSSMDKESSELQPLREHEVHRLPRLSRAQRGQDWECPDCGFKCFGKYIACPMCKARRPGLIRPSSLQEEEPRGSIPKDWTCPGCGFNCFGKHRRCPRCKTRRQHANMGSRELSRASQTGGSIEPRGDMATGHDLYTDLSGETFEYSTGDFHEKPTKIRKTFARDAEADDKPRQSALRQHMAAKLAMEEETGEVDAGLRRRLKEMRSRKPERSEALEDKTDSWSSSPGRWKSRDDFDKKSKRRGDHRERESEIEEEEFDVEEYHRRREERKKLKKERRSKEVEEPQLSRLYLPEFISVSNFADVVGMRPAQLVEQMEQMGFEDVSYSHVLDAETAGLIAAEFGYEPILDTGADQDLTAAPEPEDKSMWPSRPPVVTIMGHVDHGKTTILDWLRKSSVVASEHGGITQHIGAFSVSMPSGKKITFLDTPGHAAFLDMRRRGADVTDIVVLVVAADDSVKPQTVEAIKHATSAKVPIIVAMSKIDKEGVNPERVKQDLSTHGIHVEDYGGDVQAIGVSGKTGQGMLELEEAIITLSEVLDHRADPDGFVEGWVIEGTTKSYGRVATVLIRRGTLRPGDILVAGNTWTRVRTLRNESGISISEATPGTPVEIDGWRENPTAGTELLQAEDEQHAKEVVEYRLEREESQKLGEDTTAINEARRELLDQRRREAAEDEEPAEEKPSGPKPVNFVVKADVHGSAEAVENSITAIGNNEVYARVLLSEVGPISESDIELAAAADGHIICFNMPIDPTMSRMAQNLGVNIMDHNIIYKLVDEVKDTLSEQLAPLITQRVTGEAEIGQVFEISLKGRAKTSIAGCKVRNGVISRGKKVRVIRGQETIYDGSITSLKNVKKDVTEMRKDTECGIGFENWTEFAVGDQIQSYEEISEKRQL</sequence>
<dbReference type="AlphaFoldDB" id="A0A3D8T3Y7"/>
<dbReference type="PANTHER" id="PTHR43381:SF20">
    <property type="entry name" value="TRANSLATION INITIATION FACTOR IF-2, MITOCHONDRIAL"/>
    <property type="match status" value="1"/>
</dbReference>
<dbReference type="PANTHER" id="PTHR43381">
    <property type="entry name" value="TRANSLATION INITIATION FACTOR IF-2-RELATED"/>
    <property type="match status" value="1"/>
</dbReference>
<dbReference type="InterPro" id="IPR018527">
    <property type="entry name" value="Rubredoxin_Fe_BS"/>
</dbReference>
<keyword evidence="11" id="KW-0342">GTP-binding</keyword>
<dbReference type="HAMAP" id="MF_00100_B">
    <property type="entry name" value="IF_2_B"/>
    <property type="match status" value="1"/>
</dbReference>
<evidence type="ECO:0000256" key="14">
    <source>
        <dbReference type="PROSITE-ProRule" id="PRU00322"/>
    </source>
</evidence>
<evidence type="ECO:0000256" key="4">
    <source>
        <dbReference type="ARBA" id="ARBA00022723"/>
    </source>
</evidence>
<dbReference type="Proteomes" id="UP000256690">
    <property type="component" value="Unassembled WGS sequence"/>
</dbReference>
<dbReference type="SUPFAM" id="SSF50447">
    <property type="entry name" value="Translation proteins"/>
    <property type="match status" value="2"/>
</dbReference>
<dbReference type="InterPro" id="IPR027417">
    <property type="entry name" value="P-loop_NTPase"/>
</dbReference>
<evidence type="ECO:0000256" key="8">
    <source>
        <dbReference type="ARBA" id="ARBA00022917"/>
    </source>
</evidence>
<keyword evidence="8" id="KW-0648">Protein biosynthesis</keyword>
<feature type="domain" description="RanBP2-type" evidence="17">
    <location>
        <begin position="328"/>
        <end position="358"/>
    </location>
</feature>
<feature type="compositionally biased region" description="Polar residues" evidence="15">
    <location>
        <begin position="185"/>
        <end position="195"/>
    </location>
</feature>
<comment type="caution">
    <text evidence="19">The sequence shown here is derived from an EMBL/GenBank/DDBJ whole genome shotgun (WGS) entry which is preliminary data.</text>
</comment>
<keyword evidence="20" id="KW-1185">Reference proteome</keyword>